<dbReference type="GO" id="GO:0003724">
    <property type="term" value="F:RNA helicase activity"/>
    <property type="evidence" value="ECO:0007669"/>
    <property type="project" value="UniProtKB-EC"/>
</dbReference>
<dbReference type="EMBL" id="OU892282">
    <property type="protein sequence ID" value="CAG9770070.1"/>
    <property type="molecule type" value="Genomic_DNA"/>
</dbReference>
<dbReference type="GO" id="GO:0051321">
    <property type="term" value="P:meiotic cell cycle"/>
    <property type="evidence" value="ECO:0007669"/>
    <property type="project" value="UniProtKB-KW"/>
</dbReference>
<dbReference type="SMART" id="SM00333">
    <property type="entry name" value="TUDOR"/>
    <property type="match status" value="1"/>
</dbReference>
<dbReference type="Pfam" id="PF21010">
    <property type="entry name" value="HA2_C"/>
    <property type="match status" value="1"/>
</dbReference>
<feature type="compositionally biased region" description="Acidic residues" evidence="16">
    <location>
        <begin position="30"/>
        <end position="45"/>
    </location>
</feature>
<dbReference type="Gene3D" id="3.40.50.300">
    <property type="entry name" value="P-loop containing nucleotide triphosphate hydrolases"/>
    <property type="match status" value="2"/>
</dbReference>
<feature type="region of interest" description="Disordered" evidence="16">
    <location>
        <begin position="1"/>
        <end position="45"/>
    </location>
</feature>
<name>A0A9N9MRI5_9CUCU</name>
<dbReference type="InterPro" id="IPR035437">
    <property type="entry name" value="SNase_OB-fold_sf"/>
</dbReference>
<dbReference type="GO" id="GO:0031047">
    <property type="term" value="P:regulatory ncRNA-mediated gene silencing"/>
    <property type="evidence" value="ECO:0007669"/>
    <property type="project" value="UniProtKB-KW"/>
</dbReference>
<keyword evidence="14" id="KW-0469">Meiosis</keyword>
<dbReference type="InterPro" id="IPR002464">
    <property type="entry name" value="DNA/RNA_helicase_DEAH_CS"/>
</dbReference>
<dbReference type="PANTHER" id="PTHR18934:SF113">
    <property type="entry name" value="ATP-DEPENDENT RNA HELICASE TDRD9"/>
    <property type="match status" value="1"/>
</dbReference>
<evidence type="ECO:0000256" key="13">
    <source>
        <dbReference type="ARBA" id="ARBA00023158"/>
    </source>
</evidence>
<dbReference type="SMART" id="SM00847">
    <property type="entry name" value="HA2"/>
    <property type="match status" value="1"/>
</dbReference>
<evidence type="ECO:0000256" key="2">
    <source>
        <dbReference type="ARBA" id="ARBA00008792"/>
    </source>
</evidence>
<dbReference type="InterPro" id="IPR002999">
    <property type="entry name" value="Tudor"/>
</dbReference>
<dbReference type="Gene3D" id="1.20.120.1080">
    <property type="match status" value="1"/>
</dbReference>
<dbReference type="PROSITE" id="PS51194">
    <property type="entry name" value="HELICASE_CTER"/>
    <property type="match status" value="1"/>
</dbReference>
<evidence type="ECO:0000256" key="1">
    <source>
        <dbReference type="ARBA" id="ARBA00004496"/>
    </source>
</evidence>
<evidence type="ECO:0000256" key="7">
    <source>
        <dbReference type="ARBA" id="ARBA00022741"/>
    </source>
</evidence>
<evidence type="ECO:0000256" key="15">
    <source>
        <dbReference type="ARBA" id="ARBA00047984"/>
    </source>
</evidence>
<dbReference type="Gene3D" id="2.30.30.140">
    <property type="match status" value="1"/>
</dbReference>
<dbReference type="SMART" id="SM00490">
    <property type="entry name" value="HELICc"/>
    <property type="match status" value="1"/>
</dbReference>
<dbReference type="Pfam" id="PF00567">
    <property type="entry name" value="TUDOR"/>
    <property type="match status" value="1"/>
</dbReference>
<gene>
    <name evidence="20" type="ORF">CEUTPL_LOCUS10532</name>
</gene>
<keyword evidence="12" id="KW-0744">Spermatogenesis</keyword>
<evidence type="ECO:0000256" key="3">
    <source>
        <dbReference type="ARBA" id="ARBA00012552"/>
    </source>
</evidence>
<dbReference type="InterPro" id="IPR007502">
    <property type="entry name" value="Helicase-assoc_dom"/>
</dbReference>
<dbReference type="EC" id="3.6.4.13" evidence="3"/>
<keyword evidence="10" id="KW-0347">Helicase</keyword>
<dbReference type="GO" id="GO:0005737">
    <property type="term" value="C:cytoplasm"/>
    <property type="evidence" value="ECO:0007669"/>
    <property type="project" value="UniProtKB-SubCell"/>
</dbReference>
<keyword evidence="5" id="KW-0217">Developmental protein</keyword>
<evidence type="ECO:0000256" key="14">
    <source>
        <dbReference type="ARBA" id="ARBA00023254"/>
    </source>
</evidence>
<dbReference type="Pfam" id="PF00271">
    <property type="entry name" value="Helicase_C"/>
    <property type="match status" value="1"/>
</dbReference>
<dbReference type="Gene3D" id="2.40.50.90">
    <property type="match status" value="1"/>
</dbReference>
<evidence type="ECO:0000256" key="8">
    <source>
        <dbReference type="ARBA" id="ARBA00022782"/>
    </source>
</evidence>
<dbReference type="InterPro" id="IPR014001">
    <property type="entry name" value="Helicase_ATP-bd"/>
</dbReference>
<accession>A0A9N9MRI5</accession>
<keyword evidence="21" id="KW-1185">Reference proteome</keyword>
<keyword evidence="8" id="KW-0221">Differentiation</keyword>
<keyword evidence="13" id="KW-0943">RNA-mediated gene silencing</keyword>
<dbReference type="SUPFAM" id="SSF63748">
    <property type="entry name" value="Tudor/PWWP/MBT"/>
    <property type="match status" value="1"/>
</dbReference>
<organism evidence="20 21">
    <name type="scientific">Ceutorhynchus assimilis</name>
    <name type="common">cabbage seed weevil</name>
    <dbReference type="NCBI Taxonomy" id="467358"/>
    <lineage>
        <taxon>Eukaryota</taxon>
        <taxon>Metazoa</taxon>
        <taxon>Ecdysozoa</taxon>
        <taxon>Arthropoda</taxon>
        <taxon>Hexapoda</taxon>
        <taxon>Insecta</taxon>
        <taxon>Pterygota</taxon>
        <taxon>Neoptera</taxon>
        <taxon>Endopterygota</taxon>
        <taxon>Coleoptera</taxon>
        <taxon>Polyphaga</taxon>
        <taxon>Cucujiformia</taxon>
        <taxon>Curculionidae</taxon>
        <taxon>Ceutorhynchinae</taxon>
        <taxon>Ceutorhynchus</taxon>
    </lineage>
</organism>
<evidence type="ECO:0000256" key="6">
    <source>
        <dbReference type="ARBA" id="ARBA00022490"/>
    </source>
</evidence>
<protein>
    <recommendedName>
        <fullName evidence="4">Probable ATP-dependent RNA helicase spindle-E</fullName>
        <ecNumber evidence="3">3.6.4.13</ecNumber>
    </recommendedName>
</protein>
<evidence type="ECO:0000256" key="11">
    <source>
        <dbReference type="ARBA" id="ARBA00022840"/>
    </source>
</evidence>
<evidence type="ECO:0000256" key="4">
    <source>
        <dbReference type="ARBA" id="ARBA00013352"/>
    </source>
</evidence>
<keyword evidence="9" id="KW-0378">Hydrolase</keyword>
<dbReference type="GO" id="GO:0016787">
    <property type="term" value="F:hydrolase activity"/>
    <property type="evidence" value="ECO:0007669"/>
    <property type="project" value="UniProtKB-KW"/>
</dbReference>
<dbReference type="InterPro" id="IPR027417">
    <property type="entry name" value="P-loop_NTPase"/>
</dbReference>
<sequence>MHSLLAKCDENPTYPSGRVNGVRPAQIPDPEFDSDDEDDDDEFDNMNYEEEFVKKEMKLYETGYNKEGERGGYGDDLSTNVDCQQYSEMASEDRRASNEIYKKYNFLLNLDVRSELPIDSFRSRILTRIALNQVVVIQGDTGCGKTTQVPQMIMDSLRENNEVCNIIVTQPRKIATINVAKRVCEERGWTLGTVCGYQVGLEKKVSPDQLITYVTTGVLLQKLIHKKSLTEYSHIIIDEVHERNQELDFLLLIVRKFLFTNSPHVKLILMSATIDADQFAYYFRKKVDTETIPAPIINIDEVSQYGKTIFYWDQYSAFVKSGKFDKTRPEITSEVWNMFIFLVKIFDKLETPEEQEKPNGNVLVFLPGINEIEEAHRLLVAEQTKTHTDSAGGGRPKSKWEIVPLHSSLPNDEQAKVFIRAPPGHRKIILSTNIAESSVTVPNTTFVIDFCLTKVLTVDPITKYASLKLDWASHVNCDQRAGRVGRTCDGRVYRLVSNQFYNECMVPMGEPEILRAPLDRIVLQTKMLDLNETPAQILALALDPPNFKNIESTLWQLKEIGGLLKTCRGILSNADGDITFLGKVMALLPIDVHLSKLIVFGHLYSCLEETIIIAAGCSIQNIFSVPFQRRLEAYRKVLLWADESCSDLIALLNLYSVWENLHRENCFSIRKLEVDWCHRNLISIKGLREWKLLITEIKSRLERLRIRETGGQSRVHLSESEKPTVLKVIMAGAFYPNFFVKSSDGRQKGRERECVKTIGGRDPCTTIYFSGFETNQPGQIYVRQIKRMLREDGEQKTDCHISFDGSTKIYVEFRNISDSITFNTDGFNNSSSRASKKIPKQLYEMIRKRQLKYEFPLDILPYKAAWEFAEKNGCRGAGDPSLPLTRTNTASTSQTNCFTLTQYNPIPSNDCQYIQIHITNHIDAGHFWVQIADERTTELLEQIEEALNGQALQRVDEQLKLGKIYAAKFREDNCFYRCRLVAVAGAINQILFIDYGNIQEVKMEELYYLPQRPQCFVAPLAFECVMYGIKPSYKCNPTGTWNEEINEHFRNMSSGIVLYGEVYSVVNDTVELEIYRSSSKSLSLNQFMLNEGYAEPSVPSFLSRQNHDIRMTILGSDNPSEEAVRLSRGTSVSYADFPDPELRNTRRIYLKGPFSPFEYQLYSCTYLGQGKPVSVEGTSVNAVLLDTEPDNPHSRLLVAAYVGQTADGNRLKLRQTTLLPNVAGFPMLLAAIFCPTMEPKLTADKSLVASILCGLGYNRVTNKPLYPAHDIVLDLDTVLKIEELEKINRLRYLMNTGIKTMHAIEQERATQTELFKLQSQIKEAILSLIYMAREPIDSINVTAENVQWGVHGNVGLLKPTYEDEEQDIWPLLWFVHLPDITPQQKAIAKNLEDLDNMTMEVKPFEETCCELCQTLLPLLSHLRLHISSKDHKENEEHYKSEISKDVM</sequence>
<dbReference type="GO" id="GO:0003723">
    <property type="term" value="F:RNA binding"/>
    <property type="evidence" value="ECO:0007669"/>
    <property type="project" value="TreeGrafter"/>
</dbReference>
<keyword evidence="6" id="KW-0963">Cytoplasm</keyword>
<dbReference type="Pfam" id="PF00270">
    <property type="entry name" value="DEAD"/>
    <property type="match status" value="1"/>
</dbReference>
<evidence type="ECO:0000259" key="18">
    <source>
        <dbReference type="PROSITE" id="PS51192"/>
    </source>
</evidence>
<dbReference type="InterPro" id="IPR011545">
    <property type="entry name" value="DEAD/DEAH_box_helicase_dom"/>
</dbReference>
<evidence type="ECO:0000256" key="12">
    <source>
        <dbReference type="ARBA" id="ARBA00022871"/>
    </source>
</evidence>
<evidence type="ECO:0000256" key="5">
    <source>
        <dbReference type="ARBA" id="ARBA00022473"/>
    </source>
</evidence>
<dbReference type="FunFam" id="3.40.50.300:FF:001760">
    <property type="entry name" value="ATP-dependent RNA helicase"/>
    <property type="match status" value="1"/>
</dbReference>
<evidence type="ECO:0000313" key="20">
    <source>
        <dbReference type="EMBL" id="CAG9770070.1"/>
    </source>
</evidence>
<feature type="domain" description="Helicase C-terminal" evidence="19">
    <location>
        <begin position="344"/>
        <end position="529"/>
    </location>
</feature>
<dbReference type="SMART" id="SM00487">
    <property type="entry name" value="DEXDc"/>
    <property type="match status" value="1"/>
</dbReference>
<keyword evidence="11" id="KW-0067">ATP-binding</keyword>
<proteinExistence type="inferred from homology"/>
<dbReference type="Proteomes" id="UP001152799">
    <property type="component" value="Chromosome 6"/>
</dbReference>
<dbReference type="PROSITE" id="PS00690">
    <property type="entry name" value="DEAH_ATP_HELICASE"/>
    <property type="match status" value="1"/>
</dbReference>
<feature type="domain" description="Helicase ATP-binding" evidence="18">
    <location>
        <begin position="126"/>
        <end position="292"/>
    </location>
</feature>
<dbReference type="SUPFAM" id="SSF52540">
    <property type="entry name" value="P-loop containing nucleoside triphosphate hydrolases"/>
    <property type="match status" value="1"/>
</dbReference>
<feature type="domain" description="Tudor" evidence="17">
    <location>
        <begin position="958"/>
        <end position="1016"/>
    </location>
</feature>
<evidence type="ECO:0000259" key="17">
    <source>
        <dbReference type="PROSITE" id="PS50304"/>
    </source>
</evidence>
<dbReference type="OrthoDB" id="66977at2759"/>
<evidence type="ECO:0000259" key="19">
    <source>
        <dbReference type="PROSITE" id="PS51194"/>
    </source>
</evidence>
<evidence type="ECO:0000256" key="10">
    <source>
        <dbReference type="ARBA" id="ARBA00022806"/>
    </source>
</evidence>
<dbReference type="GO" id="GO:0005524">
    <property type="term" value="F:ATP binding"/>
    <property type="evidence" value="ECO:0007669"/>
    <property type="project" value="UniProtKB-KW"/>
</dbReference>
<evidence type="ECO:0000313" key="21">
    <source>
        <dbReference type="Proteomes" id="UP001152799"/>
    </source>
</evidence>
<dbReference type="PROSITE" id="PS51192">
    <property type="entry name" value="HELICASE_ATP_BIND_1"/>
    <property type="match status" value="1"/>
</dbReference>
<evidence type="ECO:0000256" key="16">
    <source>
        <dbReference type="SAM" id="MobiDB-lite"/>
    </source>
</evidence>
<dbReference type="GO" id="GO:0030154">
    <property type="term" value="P:cell differentiation"/>
    <property type="evidence" value="ECO:0007669"/>
    <property type="project" value="UniProtKB-KW"/>
</dbReference>
<dbReference type="CDD" id="cd18791">
    <property type="entry name" value="SF2_C_RHA"/>
    <property type="match status" value="1"/>
</dbReference>
<keyword evidence="7" id="KW-0547">Nucleotide-binding</keyword>
<comment type="similarity">
    <text evidence="2">Belongs to the DEAD box helicase family. DEAH subfamily.</text>
</comment>
<dbReference type="PROSITE" id="PS50304">
    <property type="entry name" value="TUDOR"/>
    <property type="match status" value="1"/>
</dbReference>
<comment type="catalytic activity">
    <reaction evidence="15">
        <text>ATP + H2O = ADP + phosphate + H(+)</text>
        <dbReference type="Rhea" id="RHEA:13065"/>
        <dbReference type="ChEBI" id="CHEBI:15377"/>
        <dbReference type="ChEBI" id="CHEBI:15378"/>
        <dbReference type="ChEBI" id="CHEBI:30616"/>
        <dbReference type="ChEBI" id="CHEBI:43474"/>
        <dbReference type="ChEBI" id="CHEBI:456216"/>
        <dbReference type="EC" id="3.6.4.13"/>
    </reaction>
</comment>
<dbReference type="PANTHER" id="PTHR18934">
    <property type="entry name" value="ATP-DEPENDENT RNA HELICASE"/>
    <property type="match status" value="1"/>
</dbReference>
<dbReference type="InterPro" id="IPR001650">
    <property type="entry name" value="Helicase_C-like"/>
</dbReference>
<comment type="subcellular location">
    <subcellularLocation>
        <location evidence="1">Cytoplasm</location>
    </subcellularLocation>
</comment>
<dbReference type="GO" id="GO:0007283">
    <property type="term" value="P:spermatogenesis"/>
    <property type="evidence" value="ECO:0007669"/>
    <property type="project" value="UniProtKB-KW"/>
</dbReference>
<evidence type="ECO:0000256" key="9">
    <source>
        <dbReference type="ARBA" id="ARBA00022801"/>
    </source>
</evidence>
<reference evidence="20" key="1">
    <citation type="submission" date="2022-01" db="EMBL/GenBank/DDBJ databases">
        <authorList>
            <person name="King R."/>
        </authorList>
    </citation>
    <scope>NUCLEOTIDE SEQUENCE</scope>
</reference>